<dbReference type="PROSITE" id="PS51186">
    <property type="entry name" value="GNAT"/>
    <property type="match status" value="1"/>
</dbReference>
<accession>A0A8J3NIG1</accession>
<dbReference type="EMBL" id="BONF01000009">
    <property type="protein sequence ID" value="GIF80321.1"/>
    <property type="molecule type" value="Genomic_DNA"/>
</dbReference>
<evidence type="ECO:0000313" key="4">
    <source>
        <dbReference type="Proteomes" id="UP000601223"/>
    </source>
</evidence>
<protein>
    <recommendedName>
        <fullName evidence="2">N-acetyltransferase domain-containing protein</fullName>
    </recommendedName>
</protein>
<evidence type="ECO:0000313" key="3">
    <source>
        <dbReference type="EMBL" id="GIF80321.1"/>
    </source>
</evidence>
<sequence>MEGAGLYAANAAGMWHAAGTPLPADPRYAGFTAYGALRIVLRRPLGAPSIAAIVAALPAGRMTLEDPYGLAAPQQLPDVMVRRMPVMNRSPRPLPAGRRDGISVAPVTGPDTLATAERVIVDGFPYPHLQPWTAGRALSPELLHAPGWRAWLAHRDGTPAAAGYTFDDGTALGVYSLATLPEHRRAGLARALLTAMLAAHPRRTATLVATEAGRPLYTALGFTTVSTATWYFRAG</sequence>
<comment type="caution">
    <text evidence="3">The sequence shown here is derived from an EMBL/GenBank/DDBJ whole genome shotgun (WGS) entry which is preliminary data.</text>
</comment>
<evidence type="ECO:0000259" key="2">
    <source>
        <dbReference type="PROSITE" id="PS51186"/>
    </source>
</evidence>
<keyword evidence="4" id="KW-1185">Reference proteome</keyword>
<dbReference type="CDD" id="cd04301">
    <property type="entry name" value="NAT_SF"/>
    <property type="match status" value="1"/>
</dbReference>
<feature type="domain" description="N-acetyltransferase" evidence="2">
    <location>
        <begin position="102"/>
        <end position="235"/>
    </location>
</feature>
<dbReference type="AlphaFoldDB" id="A0A8J3NIG1"/>
<gene>
    <name evidence="3" type="ORF">Cba03nite_16700</name>
</gene>
<organism evidence="3 4">
    <name type="scientific">Catellatospora bangladeshensis</name>
    <dbReference type="NCBI Taxonomy" id="310355"/>
    <lineage>
        <taxon>Bacteria</taxon>
        <taxon>Bacillati</taxon>
        <taxon>Actinomycetota</taxon>
        <taxon>Actinomycetes</taxon>
        <taxon>Micromonosporales</taxon>
        <taxon>Micromonosporaceae</taxon>
        <taxon>Catellatospora</taxon>
    </lineage>
</organism>
<dbReference type="Gene3D" id="3.40.630.30">
    <property type="match status" value="1"/>
</dbReference>
<dbReference type="InterPro" id="IPR016181">
    <property type="entry name" value="Acyl_CoA_acyltransferase"/>
</dbReference>
<dbReference type="GO" id="GO:0016747">
    <property type="term" value="F:acyltransferase activity, transferring groups other than amino-acyl groups"/>
    <property type="evidence" value="ECO:0007669"/>
    <property type="project" value="InterPro"/>
</dbReference>
<dbReference type="SUPFAM" id="SSF55729">
    <property type="entry name" value="Acyl-CoA N-acyltransferases (Nat)"/>
    <property type="match status" value="1"/>
</dbReference>
<name>A0A8J3NIG1_9ACTN</name>
<dbReference type="InterPro" id="IPR000182">
    <property type="entry name" value="GNAT_dom"/>
</dbReference>
<proteinExistence type="predicted"/>
<dbReference type="Proteomes" id="UP000601223">
    <property type="component" value="Unassembled WGS sequence"/>
</dbReference>
<dbReference type="Pfam" id="PF13508">
    <property type="entry name" value="Acetyltransf_7"/>
    <property type="match status" value="1"/>
</dbReference>
<reference evidence="3 4" key="1">
    <citation type="submission" date="2021-01" db="EMBL/GenBank/DDBJ databases">
        <title>Whole genome shotgun sequence of Catellatospora bangladeshensis NBRC 107357.</title>
        <authorList>
            <person name="Komaki H."/>
            <person name="Tamura T."/>
        </authorList>
    </citation>
    <scope>NUCLEOTIDE SEQUENCE [LARGE SCALE GENOMIC DNA]</scope>
    <source>
        <strain evidence="3 4">NBRC 107357</strain>
    </source>
</reference>
<dbReference type="RefSeq" id="WP_239125563.1">
    <property type="nucleotide sequence ID" value="NZ_BONF01000009.1"/>
</dbReference>
<feature type="region of interest" description="Disordered" evidence="1">
    <location>
        <begin position="89"/>
        <end position="108"/>
    </location>
</feature>
<evidence type="ECO:0000256" key="1">
    <source>
        <dbReference type="SAM" id="MobiDB-lite"/>
    </source>
</evidence>